<feature type="chain" id="PRO_5046515196" evidence="1">
    <location>
        <begin position="24"/>
        <end position="755"/>
    </location>
</feature>
<keyword evidence="4" id="KW-1185">Reference proteome</keyword>
<gene>
    <name evidence="3" type="ORF">QO192_11875</name>
</gene>
<evidence type="ECO:0000256" key="1">
    <source>
        <dbReference type="SAM" id="SignalP"/>
    </source>
</evidence>
<evidence type="ECO:0000259" key="2">
    <source>
        <dbReference type="Pfam" id="PF01433"/>
    </source>
</evidence>
<dbReference type="Gene3D" id="1.10.390.10">
    <property type="entry name" value="Neutral Protease Domain 2"/>
    <property type="match status" value="1"/>
</dbReference>
<dbReference type="Proteomes" id="UP001568894">
    <property type="component" value="Unassembled WGS sequence"/>
</dbReference>
<keyword evidence="3" id="KW-0378">Hydrolase</keyword>
<keyword evidence="3" id="KW-0645">Protease</keyword>
<reference evidence="3 4" key="1">
    <citation type="submission" date="2023-05" db="EMBL/GenBank/DDBJ databases">
        <title>Adaptations of aquatic viruses from atmosphere-close ecosystems of the Central Arctic Ocean.</title>
        <authorList>
            <person name="Rahlff J."/>
            <person name="Holmfeldt K."/>
        </authorList>
    </citation>
    <scope>NUCLEOTIDE SEQUENCE [LARGE SCALE GENOMIC DNA]</scope>
    <source>
        <strain evidence="3 4">Arc14</strain>
    </source>
</reference>
<dbReference type="InterPro" id="IPR027268">
    <property type="entry name" value="Peptidase_M4/M1_CTD_sf"/>
</dbReference>
<evidence type="ECO:0000313" key="3">
    <source>
        <dbReference type="EMBL" id="MEZ7515977.1"/>
    </source>
</evidence>
<keyword evidence="1" id="KW-0732">Signal</keyword>
<feature type="signal peptide" evidence="1">
    <location>
        <begin position="1"/>
        <end position="23"/>
    </location>
</feature>
<comment type="caution">
    <text evidence="3">The sequence shown here is derived from an EMBL/GenBank/DDBJ whole genome shotgun (WGS) entry which is preliminary data.</text>
</comment>
<dbReference type="InterPro" id="IPR014782">
    <property type="entry name" value="Peptidase_M1_dom"/>
</dbReference>
<proteinExistence type="predicted"/>
<dbReference type="RefSeq" id="WP_371570844.1">
    <property type="nucleotide sequence ID" value="NZ_JASMRN010000009.1"/>
</dbReference>
<name>A0ABV4KE98_9FLAO</name>
<protein>
    <submittedName>
        <fullName evidence="3">M1 family metallopeptidase</fullName>
        <ecNumber evidence="3">3.4.11.-</ecNumber>
    </submittedName>
</protein>
<sequence length="755" mass="84855">MKNIRFKVILQMALLVGVSSVYAQNEPAKTKDAPVSNYNYHDAFAPFFYSKNGTTTRSASGQPGAEYWQNRADYVLTAKLNAENNEIVGTDIITYTNNSPDKMKFVWMNVDQNLFKADSRGNAVVPLTGSRNGAQGEDFDGGHKIKSVKIINSVKGKVTEVEAKYLVTDTRMQVFLPEELKAKGGSVKIKIEFSYISPKEGSDRTGVLDTKNGKIFTIAQWYPRMCVYDDVRGWNTNPYLGASEFYLEYGDFDLNITAPANHIVVSSGELVNPTAVYSSVEQSRLAKAKTSDKTVMIRTAEEVEALSKTNSTATKTWHYKLKNARDLSWASSAAFILDGAKINLPSGKKSLALSAYPVESAGEGAYGRSTEYVKGSIEHYSEKWMEYTYPVATNVAGNEGGMEYPGIVFCSWESKGEDLWGVTDHEFGHNWFPMIVGSNERLFGWMDEGFNTFINSLSTEAFNNGEYKSPASDLNKLADRYTNDKLETIMSSPDNMLEGNIGLLLYAKPSSGLVILREQVLGPERFDLAFRTYVDRWAFKHPTPDDFFRTMENVAGEDLSWFWRGWFQYNWKFDQGITGVKYVKNDPSKGVVITVENFEKMPMPVIIDVKLKSGKVDRINLPVEVWQRNTSWSFKHESTEEVDSITLDPQHVLPDNNPENNIWSSATGEVEKDIILDGYLGTYSNSRAPIKIIFSEKNSVLNVAITDYPDFTVEPIGKDLFESKRAGLQFQFNDNKDGFDMIISADQKIPFTKDK</sequence>
<keyword evidence="3" id="KW-0031">Aminopeptidase</keyword>
<dbReference type="SUPFAM" id="SSF55486">
    <property type="entry name" value="Metalloproteases ('zincins'), catalytic domain"/>
    <property type="match status" value="1"/>
</dbReference>
<feature type="domain" description="Peptidase M1 membrane alanine aminopeptidase" evidence="2">
    <location>
        <begin position="414"/>
        <end position="566"/>
    </location>
</feature>
<dbReference type="CDD" id="cd09604">
    <property type="entry name" value="M1_APN_like"/>
    <property type="match status" value="1"/>
</dbReference>
<dbReference type="EMBL" id="JASMRN010000009">
    <property type="protein sequence ID" value="MEZ7515977.1"/>
    <property type="molecule type" value="Genomic_DNA"/>
</dbReference>
<accession>A0ABV4KE98</accession>
<dbReference type="Pfam" id="PF01433">
    <property type="entry name" value="Peptidase_M1"/>
    <property type="match status" value="1"/>
</dbReference>
<dbReference type="EC" id="3.4.11.-" evidence="3"/>
<evidence type="ECO:0000313" key="4">
    <source>
        <dbReference type="Proteomes" id="UP001568894"/>
    </source>
</evidence>
<organism evidence="3 4">
    <name type="scientific">Flavobacterium frigidarium</name>
    <dbReference type="NCBI Taxonomy" id="99286"/>
    <lineage>
        <taxon>Bacteria</taxon>
        <taxon>Pseudomonadati</taxon>
        <taxon>Bacteroidota</taxon>
        <taxon>Flavobacteriia</taxon>
        <taxon>Flavobacteriales</taxon>
        <taxon>Flavobacteriaceae</taxon>
        <taxon>Flavobacterium</taxon>
    </lineage>
</organism>
<dbReference type="GO" id="GO:0004177">
    <property type="term" value="F:aminopeptidase activity"/>
    <property type="evidence" value="ECO:0007669"/>
    <property type="project" value="UniProtKB-KW"/>
</dbReference>